<evidence type="ECO:0000313" key="2">
    <source>
        <dbReference type="Proteomes" id="UP000027186"/>
    </source>
</evidence>
<protein>
    <submittedName>
        <fullName evidence="1">Uncharacterized protein</fullName>
    </submittedName>
</protein>
<accession>A0A060DLC5</accession>
<dbReference type="AlphaFoldDB" id="A0A060DLC5"/>
<dbReference type="RefSeq" id="WP_051657855.1">
    <property type="nucleotide sequence ID" value="NZ_CP007793.1"/>
</dbReference>
<proteinExistence type="predicted"/>
<sequence length="93" mass="10061">MSVREIAPSTERADRVLRQIAEQADVARSEFGPDLAGFALVAWDMRGAVRTTIDCREGAVALSLVPTFAHDALNRHVAVVIQQTAESEGLDDV</sequence>
<name>A0A060DLC5_9PROT</name>
<dbReference type="KEGG" id="abq:ABAZ39_07285"/>
<reference evidence="1 2" key="1">
    <citation type="journal article" date="2014" name="Genome Announc.">
        <title>Complete Genome Sequence of the Model Rhizosphere Strain Azospirillum brasilense Az39, Successfully Applied in Agriculture.</title>
        <authorList>
            <person name="Rivera D."/>
            <person name="Revale S."/>
            <person name="Molina R."/>
            <person name="Gualpa J."/>
            <person name="Puente M."/>
            <person name="Maroniche G."/>
            <person name="Paris G."/>
            <person name="Baker D."/>
            <person name="Clavijo B."/>
            <person name="McLay K."/>
            <person name="Spaepen S."/>
            <person name="Perticari A."/>
            <person name="Vazquez M."/>
            <person name="Wisniewski-Dye F."/>
            <person name="Watkins C."/>
            <person name="Martinez-Abarca F."/>
            <person name="Vanderleyden J."/>
            <person name="Cassan F."/>
        </authorList>
    </citation>
    <scope>NUCLEOTIDE SEQUENCE [LARGE SCALE GENOMIC DNA]</scope>
    <source>
        <strain evidence="1 2">Az39</strain>
    </source>
</reference>
<gene>
    <name evidence="1" type="ORF">ABAZ39_07285</name>
</gene>
<organism evidence="1 2">
    <name type="scientific">Azospirillum argentinense</name>
    <dbReference type="NCBI Taxonomy" id="2970906"/>
    <lineage>
        <taxon>Bacteria</taxon>
        <taxon>Pseudomonadati</taxon>
        <taxon>Pseudomonadota</taxon>
        <taxon>Alphaproteobacteria</taxon>
        <taxon>Rhodospirillales</taxon>
        <taxon>Azospirillaceae</taxon>
        <taxon>Azospirillum</taxon>
    </lineage>
</organism>
<dbReference type="Proteomes" id="UP000027186">
    <property type="component" value="Chromosome"/>
</dbReference>
<dbReference type="EMBL" id="CP007793">
    <property type="protein sequence ID" value="AIB11803.1"/>
    <property type="molecule type" value="Genomic_DNA"/>
</dbReference>
<evidence type="ECO:0000313" key="1">
    <source>
        <dbReference type="EMBL" id="AIB11803.1"/>
    </source>
</evidence>